<evidence type="ECO:0000256" key="1">
    <source>
        <dbReference type="SAM" id="SignalP"/>
    </source>
</evidence>
<accession>A0ABW5FAI6</accession>
<keyword evidence="1" id="KW-0732">Signal</keyword>
<dbReference type="RefSeq" id="WP_209988185.1">
    <property type="nucleotide sequence ID" value="NZ_JBHUKY010000033.1"/>
</dbReference>
<comment type="caution">
    <text evidence="2">The sequence shown here is derived from an EMBL/GenBank/DDBJ whole genome shotgun (WGS) entry which is preliminary data.</text>
</comment>
<dbReference type="Proteomes" id="UP001597448">
    <property type="component" value="Unassembled WGS sequence"/>
</dbReference>
<sequence length="435" mass="48688">MKIRAIILTVFFALLTLGNAAYADSSLKTAGADIKGAIERDYTAYYADTLEAQKENFHSSNRVSFLEATLGEGIAYYQANVHGESLSHELIGYKFPLYLEGTQVAVIDATFESGAWKIFNISNNDDFGNTIKRIESEYAKDGTLELIDDKRYNLNYLYINTAVNEEYINLTNNESISPTEIMSVVSESESSFNNSNRNSNDGAILVGGGQNVSSADNQPSNIFVFAYPSIRTISYLCCSSHSHSDSKKKGLRHTDESRLKLMKQKGLLFLLLFLVLLAMVGCNKEDSAEEKTDEQIAADYLQALGYTIIVHEGEAAKYTLEQERLETPDYMQLWAVQEEEPDAYFGKEIVSYQFTVRDHPLEQLYSPDDYTISVIVMLVDSEVIGGISGPVSKIKNLVMAGGEYSIDGKTLNEIKGIDYSQWLDYWAKKYGKRTE</sequence>
<evidence type="ECO:0000313" key="3">
    <source>
        <dbReference type="Proteomes" id="UP001597448"/>
    </source>
</evidence>
<gene>
    <name evidence="2" type="ORF">ACFSX3_19425</name>
</gene>
<evidence type="ECO:0008006" key="4">
    <source>
        <dbReference type="Google" id="ProtNLM"/>
    </source>
</evidence>
<organism evidence="2 3">
    <name type="scientific">Paenibacillus rhizoplanae</name>
    <dbReference type="NCBI Taxonomy" id="1917181"/>
    <lineage>
        <taxon>Bacteria</taxon>
        <taxon>Bacillati</taxon>
        <taxon>Bacillota</taxon>
        <taxon>Bacilli</taxon>
        <taxon>Bacillales</taxon>
        <taxon>Paenibacillaceae</taxon>
        <taxon>Paenibacillus</taxon>
    </lineage>
</organism>
<dbReference type="EMBL" id="JBHUKY010000033">
    <property type="protein sequence ID" value="MFD2412068.1"/>
    <property type="molecule type" value="Genomic_DNA"/>
</dbReference>
<keyword evidence="3" id="KW-1185">Reference proteome</keyword>
<feature type="signal peptide" evidence="1">
    <location>
        <begin position="1"/>
        <end position="23"/>
    </location>
</feature>
<name>A0ABW5FAI6_9BACL</name>
<evidence type="ECO:0000313" key="2">
    <source>
        <dbReference type="EMBL" id="MFD2412068.1"/>
    </source>
</evidence>
<protein>
    <recommendedName>
        <fullName evidence="4">DUF4825 domain-containing protein</fullName>
    </recommendedName>
</protein>
<reference evidence="3" key="1">
    <citation type="journal article" date="2019" name="Int. J. Syst. Evol. Microbiol.">
        <title>The Global Catalogue of Microorganisms (GCM) 10K type strain sequencing project: providing services to taxonomists for standard genome sequencing and annotation.</title>
        <authorList>
            <consortium name="The Broad Institute Genomics Platform"/>
            <consortium name="The Broad Institute Genome Sequencing Center for Infectious Disease"/>
            <person name="Wu L."/>
            <person name="Ma J."/>
        </authorList>
    </citation>
    <scope>NUCLEOTIDE SEQUENCE [LARGE SCALE GENOMIC DNA]</scope>
    <source>
        <strain evidence="3">CCM 8725</strain>
    </source>
</reference>
<proteinExistence type="predicted"/>
<feature type="chain" id="PRO_5047148401" description="DUF4825 domain-containing protein" evidence="1">
    <location>
        <begin position="24"/>
        <end position="435"/>
    </location>
</feature>